<reference evidence="1 2" key="1">
    <citation type="journal article" date="2019" name="Sci. Rep.">
        <title>Orb-weaving spider Araneus ventricosus genome elucidates the spidroin gene catalogue.</title>
        <authorList>
            <person name="Kono N."/>
            <person name="Nakamura H."/>
            <person name="Ohtoshi R."/>
            <person name="Moran D.A.P."/>
            <person name="Shinohara A."/>
            <person name="Yoshida Y."/>
            <person name="Fujiwara M."/>
            <person name="Mori M."/>
            <person name="Tomita M."/>
            <person name="Arakawa K."/>
        </authorList>
    </citation>
    <scope>NUCLEOTIDE SEQUENCE [LARGE SCALE GENOMIC DNA]</scope>
</reference>
<comment type="caution">
    <text evidence="1">The sequence shown here is derived from an EMBL/GenBank/DDBJ whole genome shotgun (WGS) entry which is preliminary data.</text>
</comment>
<name>A0A4Y2T800_ARAVE</name>
<gene>
    <name evidence="1" type="ORF">AVEN_267169_1</name>
</gene>
<proteinExistence type="predicted"/>
<keyword evidence="2" id="KW-1185">Reference proteome</keyword>
<dbReference type="Proteomes" id="UP000499080">
    <property type="component" value="Unassembled WGS sequence"/>
</dbReference>
<accession>A0A4Y2T800</accession>
<dbReference type="EMBL" id="BGPR01026727">
    <property type="protein sequence ID" value="GBN96707.1"/>
    <property type="molecule type" value="Genomic_DNA"/>
</dbReference>
<organism evidence="1 2">
    <name type="scientific">Araneus ventricosus</name>
    <name type="common">Orbweaver spider</name>
    <name type="synonym">Epeira ventricosa</name>
    <dbReference type="NCBI Taxonomy" id="182803"/>
    <lineage>
        <taxon>Eukaryota</taxon>
        <taxon>Metazoa</taxon>
        <taxon>Ecdysozoa</taxon>
        <taxon>Arthropoda</taxon>
        <taxon>Chelicerata</taxon>
        <taxon>Arachnida</taxon>
        <taxon>Araneae</taxon>
        <taxon>Araneomorphae</taxon>
        <taxon>Entelegynae</taxon>
        <taxon>Araneoidea</taxon>
        <taxon>Araneidae</taxon>
        <taxon>Araneus</taxon>
    </lineage>
</organism>
<evidence type="ECO:0000313" key="2">
    <source>
        <dbReference type="Proteomes" id="UP000499080"/>
    </source>
</evidence>
<dbReference type="AlphaFoldDB" id="A0A4Y2T800"/>
<sequence length="109" mass="12082">MPASFLSAHPRKKKSRLSTIDKTCIYSCSFLVKLLNQAELWKKEACRNSLPVPLKGELAPGQKSIKTAFNLFIVIVTSSSSSNFVKEKPRITSEKGSNWITVAVLRVSV</sequence>
<protein>
    <submittedName>
        <fullName evidence="1">Uncharacterized protein</fullName>
    </submittedName>
</protein>
<evidence type="ECO:0000313" key="1">
    <source>
        <dbReference type="EMBL" id="GBN96707.1"/>
    </source>
</evidence>